<feature type="domain" description="4Fe-4S ferredoxin-type" evidence="1">
    <location>
        <begin position="41"/>
        <end position="70"/>
    </location>
</feature>
<evidence type="ECO:0000259" key="1">
    <source>
        <dbReference type="PROSITE" id="PS51379"/>
    </source>
</evidence>
<proteinExistence type="predicted"/>
<dbReference type="AlphaFoldDB" id="A0A2R6B109"/>
<evidence type="ECO:0000313" key="3">
    <source>
        <dbReference type="Proteomes" id="UP000240838"/>
    </source>
</evidence>
<dbReference type="InterPro" id="IPR013283">
    <property type="entry name" value="RLI1"/>
</dbReference>
<dbReference type="PROSITE" id="PS00198">
    <property type="entry name" value="4FE4S_FER_1"/>
    <property type="match status" value="1"/>
</dbReference>
<dbReference type="EMBL" id="NEXA01000118">
    <property type="protein sequence ID" value="PSN92295.1"/>
    <property type="molecule type" value="Genomic_DNA"/>
</dbReference>
<dbReference type="PANTHER" id="PTHR19248">
    <property type="entry name" value="ATP-BINDING TRANSPORT PROTEIN-RELATED"/>
    <property type="match status" value="1"/>
</dbReference>
<evidence type="ECO:0000313" key="2">
    <source>
        <dbReference type="EMBL" id="PSN92295.1"/>
    </source>
</evidence>
<sequence length="99" mass="11016">MRIAAVEQDQCRPEKCDTLCIRVCPVERTKPETIIIDNVTKKAKIDENLCIGCGICVNKCPFSAISIVNVPDAWSKVVVHKYHSSGFSLFWLPIPKKGA</sequence>
<comment type="caution">
    <text evidence="2">The sequence shown here is derived from an EMBL/GenBank/DDBJ whole genome shotgun (WGS) entry which is preliminary data.</text>
</comment>
<dbReference type="InterPro" id="IPR017900">
    <property type="entry name" value="4Fe4S_Fe_S_CS"/>
</dbReference>
<dbReference type="Pfam" id="PF00037">
    <property type="entry name" value="Fer4"/>
    <property type="match status" value="1"/>
</dbReference>
<reference evidence="2 3" key="1">
    <citation type="submission" date="2017-04" db="EMBL/GenBank/DDBJ databases">
        <title>Novel microbial lineages endemic to geothermal iron-oxide mats fill important gaps in the evolutionary history of Archaea.</title>
        <authorList>
            <person name="Jay Z.J."/>
            <person name="Beam J.P."/>
            <person name="Dlakic M."/>
            <person name="Rusch D.B."/>
            <person name="Kozubal M.A."/>
            <person name="Inskeep W.P."/>
        </authorList>
    </citation>
    <scope>NUCLEOTIDE SEQUENCE [LARGE SCALE GENOMIC DNA]</scope>
    <source>
        <strain evidence="2">OSP_B</strain>
    </source>
</reference>
<dbReference type="Proteomes" id="UP000240838">
    <property type="component" value="Unassembled WGS sequence"/>
</dbReference>
<dbReference type="InterPro" id="IPR007209">
    <property type="entry name" value="RNaseL-inhib-like_metal-bd_dom"/>
</dbReference>
<accession>A0A2R6B109</accession>
<dbReference type="InterPro" id="IPR017896">
    <property type="entry name" value="4Fe4S_Fe-S-bd"/>
</dbReference>
<dbReference type="PROSITE" id="PS51379">
    <property type="entry name" value="4FE4S_FER_2"/>
    <property type="match status" value="1"/>
</dbReference>
<organism evidence="2 3">
    <name type="scientific">Candidatus Marsarchaeota G1 archaeon OSP_B</name>
    <dbReference type="NCBI Taxonomy" id="1978153"/>
    <lineage>
        <taxon>Archaea</taxon>
        <taxon>Candidatus Marsarchaeota</taxon>
        <taxon>Candidatus Marsarchaeota group 1</taxon>
    </lineage>
</organism>
<dbReference type="Gene3D" id="3.40.50.300">
    <property type="entry name" value="P-loop containing nucleotide triphosphate hydrolases"/>
    <property type="match status" value="1"/>
</dbReference>
<dbReference type="SUPFAM" id="SSF54862">
    <property type="entry name" value="4Fe-4S ferredoxins"/>
    <property type="match status" value="1"/>
</dbReference>
<dbReference type="GO" id="GO:0016491">
    <property type="term" value="F:oxidoreductase activity"/>
    <property type="evidence" value="ECO:0007669"/>
    <property type="project" value="UniProtKB-ARBA"/>
</dbReference>
<protein>
    <recommendedName>
        <fullName evidence="1">4Fe-4S ferredoxin-type domain-containing protein</fullName>
    </recommendedName>
</protein>
<name>A0A2R6B109_9ARCH</name>
<dbReference type="Pfam" id="PF04068">
    <property type="entry name" value="Fer4_RLI"/>
    <property type="match status" value="1"/>
</dbReference>
<dbReference type="InterPro" id="IPR027417">
    <property type="entry name" value="P-loop_NTPase"/>
</dbReference>
<dbReference type="PRINTS" id="PR01868">
    <property type="entry name" value="ABCEFAMILY"/>
</dbReference>
<gene>
    <name evidence="2" type="ORF">B9P99_03565</name>
</gene>
<feature type="non-terminal residue" evidence="2">
    <location>
        <position position="99"/>
    </location>
</feature>